<proteinExistence type="predicted"/>
<gene>
    <name evidence="1" type="ORF">S01H4_13100</name>
</gene>
<organism evidence="1">
    <name type="scientific">marine sediment metagenome</name>
    <dbReference type="NCBI Taxonomy" id="412755"/>
    <lineage>
        <taxon>unclassified sequences</taxon>
        <taxon>metagenomes</taxon>
        <taxon>ecological metagenomes</taxon>
    </lineage>
</organism>
<dbReference type="EMBL" id="BART01005780">
    <property type="protein sequence ID" value="GAG54002.1"/>
    <property type="molecule type" value="Genomic_DNA"/>
</dbReference>
<name>X0Z6G8_9ZZZZ</name>
<dbReference type="AlphaFoldDB" id="X0Z6G8"/>
<accession>X0Z6G8</accession>
<comment type="caution">
    <text evidence="1">The sequence shown here is derived from an EMBL/GenBank/DDBJ whole genome shotgun (WGS) entry which is preliminary data.</text>
</comment>
<sequence length="416" mass="46580">MSTKKQTKPTEWEIKDRNYYLTGNESPLTYTIPSKHTKKHPLLWFDEAIGSQRELKYATNQASVFVDEHKGESTMGHITFRDGVLAVPKEKQNLQKMLSLYHPLSGHRFKELKPQENAVNELQFMEWEIQALLAARDMDIDQAEAVLRVEIGTSINKLSSKEIKSEYGDRYKSVQEKLDVFKTIGSCTYTAPTTTQPGFFTTPTSSGAATGTQNLTGTLNTISYPLTTITQAQVEQSQVVVTVNGVVYTNYNITGGNFNLTAGALGVGVNIVITLYPLDFYKLGTVIYNDDKEVEAVQRNELAQLNLSTITKPSTYFPVYLYEGNKITIYPQSINSNVQATYVKKPADVVWNFTSSQPDYTYIWNPSTSVDFELDITEQTNVVLQILLYAGVVIKDPNIVQAAASEIAQEAQNERN</sequence>
<reference evidence="1" key="1">
    <citation type="journal article" date="2014" name="Front. Microbiol.">
        <title>High frequency of phylogenetically diverse reductive dehalogenase-homologous genes in deep subseafloor sedimentary metagenomes.</title>
        <authorList>
            <person name="Kawai M."/>
            <person name="Futagami T."/>
            <person name="Toyoda A."/>
            <person name="Takaki Y."/>
            <person name="Nishi S."/>
            <person name="Hori S."/>
            <person name="Arai W."/>
            <person name="Tsubouchi T."/>
            <person name="Morono Y."/>
            <person name="Uchiyama I."/>
            <person name="Ito T."/>
            <person name="Fujiyama A."/>
            <person name="Inagaki F."/>
            <person name="Takami H."/>
        </authorList>
    </citation>
    <scope>NUCLEOTIDE SEQUENCE</scope>
    <source>
        <strain evidence="1">Expedition CK06-06</strain>
    </source>
</reference>
<evidence type="ECO:0000313" key="1">
    <source>
        <dbReference type="EMBL" id="GAG54002.1"/>
    </source>
</evidence>
<protein>
    <submittedName>
        <fullName evidence="1">Uncharacterized protein</fullName>
    </submittedName>
</protein>